<gene>
    <name evidence="7" type="ORF">METZ01_LOCUS250250</name>
</gene>
<accession>A0A382ICS1</accession>
<dbReference type="InterPro" id="IPR004839">
    <property type="entry name" value="Aminotransferase_I/II_large"/>
</dbReference>
<organism evidence="7">
    <name type="scientific">marine metagenome</name>
    <dbReference type="NCBI Taxonomy" id="408172"/>
    <lineage>
        <taxon>unclassified sequences</taxon>
        <taxon>metagenomes</taxon>
        <taxon>ecological metagenomes</taxon>
    </lineage>
</organism>
<dbReference type="InterPro" id="IPR045088">
    <property type="entry name" value="ALAT1/2-like"/>
</dbReference>
<feature type="non-terminal residue" evidence="7">
    <location>
        <position position="418"/>
    </location>
</feature>
<evidence type="ECO:0000313" key="7">
    <source>
        <dbReference type="EMBL" id="SVB97396.1"/>
    </source>
</evidence>
<evidence type="ECO:0000256" key="4">
    <source>
        <dbReference type="ARBA" id="ARBA00022898"/>
    </source>
</evidence>
<reference evidence="7" key="1">
    <citation type="submission" date="2018-05" db="EMBL/GenBank/DDBJ databases">
        <authorList>
            <person name="Lanie J.A."/>
            <person name="Ng W.-L."/>
            <person name="Kazmierczak K.M."/>
            <person name="Andrzejewski T.M."/>
            <person name="Davidsen T.M."/>
            <person name="Wayne K.J."/>
            <person name="Tettelin H."/>
            <person name="Glass J.I."/>
            <person name="Rusch D."/>
            <person name="Podicherti R."/>
            <person name="Tsui H.-C.T."/>
            <person name="Winkler M.E."/>
        </authorList>
    </citation>
    <scope>NUCLEOTIDE SEQUENCE</scope>
</reference>
<keyword evidence="3" id="KW-0808">Transferase</keyword>
<dbReference type="Gene3D" id="1.10.287.1970">
    <property type="match status" value="1"/>
</dbReference>
<comment type="similarity">
    <text evidence="5">Belongs to the class-I pyridoxal-phosphate-dependent aminotransferase family. Alanine aminotransferase subfamily.</text>
</comment>
<dbReference type="GO" id="GO:0030170">
    <property type="term" value="F:pyridoxal phosphate binding"/>
    <property type="evidence" value="ECO:0007669"/>
    <property type="project" value="InterPro"/>
</dbReference>
<dbReference type="PANTHER" id="PTHR11751:SF29">
    <property type="entry name" value="ALANINE TRANSAMINASE"/>
    <property type="match status" value="1"/>
</dbReference>
<evidence type="ECO:0000259" key="6">
    <source>
        <dbReference type="Pfam" id="PF00155"/>
    </source>
</evidence>
<dbReference type="UniPathway" id="UPA00528">
    <property type="reaction ID" value="UER00586"/>
</dbReference>
<dbReference type="InterPro" id="IPR015422">
    <property type="entry name" value="PyrdxlP-dep_Trfase_small"/>
</dbReference>
<keyword evidence="4" id="KW-0663">Pyridoxal phosphate</keyword>
<dbReference type="Pfam" id="PF00155">
    <property type="entry name" value="Aminotran_1_2"/>
    <property type="match status" value="1"/>
</dbReference>
<dbReference type="PANTHER" id="PTHR11751">
    <property type="entry name" value="ALANINE AMINOTRANSFERASE"/>
    <property type="match status" value="1"/>
</dbReference>
<dbReference type="CDD" id="cd00609">
    <property type="entry name" value="AAT_like"/>
    <property type="match status" value="1"/>
</dbReference>
<comment type="subunit">
    <text evidence="1">Homodimer.</text>
</comment>
<evidence type="ECO:0000256" key="2">
    <source>
        <dbReference type="ARBA" id="ARBA00022576"/>
    </source>
</evidence>
<dbReference type="AlphaFoldDB" id="A0A382ICS1"/>
<dbReference type="EMBL" id="UINC01066560">
    <property type="protein sequence ID" value="SVB97396.1"/>
    <property type="molecule type" value="Genomic_DNA"/>
</dbReference>
<protein>
    <recommendedName>
        <fullName evidence="6">Aminotransferase class I/classII large domain-containing protein</fullName>
    </recommendedName>
</protein>
<keyword evidence="2" id="KW-0032">Aminotransferase</keyword>
<evidence type="ECO:0000256" key="5">
    <source>
        <dbReference type="ARBA" id="ARBA00025785"/>
    </source>
</evidence>
<sequence>MISEGVEGMPVGEQLKLTVNQNILEMEYAVRGAIPQRAAELRKQGRTTIPCNLGNPQALGQRPMTYYRQVLSLAEDPVKIERERRLKTAFSGSDDIDESDFISDFILDLTEDFLVKMETGTGAYSESQGPAFIREAVAAFVDCRDGVDGTAAAAANPDDIFITNGASEGAKYVIDLLLADSNDGIMIPIPQYPLYSAAIKRSGGVQVNYYPHEEDGWTFDRSVLDDAYSAAANDRVNIKGIVVINPGNPTGAVLDEKTVQEVISFAKEKGLVIIADEVYQDNVYGANFISFASMLDPGSVPLFSLHSISKGYYGECGHRGGYLEIRNTPHIPGTGLTFTDLVLKQASVNICSNTVGQLLMYLMVNPPEEGTSPYRQFISEKQGILETLYDKAVMIREGFDQMDGVSCFGRTGAMYLFP</sequence>
<dbReference type="GO" id="GO:0004021">
    <property type="term" value="F:L-alanine:2-oxoglutarate aminotransferase activity"/>
    <property type="evidence" value="ECO:0007669"/>
    <property type="project" value="TreeGrafter"/>
</dbReference>
<dbReference type="Gene3D" id="3.40.640.10">
    <property type="entry name" value="Type I PLP-dependent aspartate aminotransferase-like (Major domain)"/>
    <property type="match status" value="1"/>
</dbReference>
<dbReference type="InterPro" id="IPR015421">
    <property type="entry name" value="PyrdxlP-dep_Trfase_major"/>
</dbReference>
<name>A0A382ICS1_9ZZZZ</name>
<dbReference type="SUPFAM" id="SSF53383">
    <property type="entry name" value="PLP-dependent transferases"/>
    <property type="match status" value="1"/>
</dbReference>
<dbReference type="Gene3D" id="3.90.1150.10">
    <property type="entry name" value="Aspartate Aminotransferase, domain 1"/>
    <property type="match status" value="1"/>
</dbReference>
<dbReference type="InterPro" id="IPR015424">
    <property type="entry name" value="PyrdxlP-dep_Trfase"/>
</dbReference>
<dbReference type="GO" id="GO:0042853">
    <property type="term" value="P:L-alanine catabolic process"/>
    <property type="evidence" value="ECO:0007669"/>
    <property type="project" value="UniProtKB-UniPathway"/>
</dbReference>
<feature type="domain" description="Aminotransferase class I/classII large" evidence="6">
    <location>
        <begin position="119"/>
        <end position="417"/>
    </location>
</feature>
<evidence type="ECO:0000256" key="3">
    <source>
        <dbReference type="ARBA" id="ARBA00022679"/>
    </source>
</evidence>
<evidence type="ECO:0000256" key="1">
    <source>
        <dbReference type="ARBA" id="ARBA00011738"/>
    </source>
</evidence>
<dbReference type="PRINTS" id="PR00753">
    <property type="entry name" value="ACCSYNTHASE"/>
</dbReference>
<dbReference type="FunFam" id="3.40.640.10:FF:000236">
    <property type="entry name" value="Alanine aminotransferase 2"/>
    <property type="match status" value="1"/>
</dbReference>
<proteinExistence type="inferred from homology"/>